<dbReference type="PANTHER" id="PTHR18964:SF149">
    <property type="entry name" value="BIFUNCTIONAL UDP-N-ACETYLGLUCOSAMINE 2-EPIMERASE_N-ACETYLMANNOSAMINE KINASE"/>
    <property type="match status" value="1"/>
</dbReference>
<protein>
    <submittedName>
        <fullName evidence="3">ROK family protein</fullName>
    </submittedName>
</protein>
<comment type="caution">
    <text evidence="3">The sequence shown here is derived from an EMBL/GenBank/DDBJ whole genome shotgun (WGS) entry which is preliminary data.</text>
</comment>
<dbReference type="PANTHER" id="PTHR18964">
    <property type="entry name" value="ROK (REPRESSOR, ORF, KINASE) FAMILY"/>
    <property type="match status" value="1"/>
</dbReference>
<evidence type="ECO:0000256" key="2">
    <source>
        <dbReference type="SAM" id="MobiDB-lite"/>
    </source>
</evidence>
<evidence type="ECO:0000313" key="4">
    <source>
        <dbReference type="Proteomes" id="UP000823854"/>
    </source>
</evidence>
<dbReference type="SUPFAM" id="SSF46785">
    <property type="entry name" value="Winged helix' DNA-binding domain"/>
    <property type="match status" value="1"/>
</dbReference>
<evidence type="ECO:0000256" key="1">
    <source>
        <dbReference type="ARBA" id="ARBA00006479"/>
    </source>
</evidence>
<dbReference type="EMBL" id="DWWC01000045">
    <property type="protein sequence ID" value="HJC68489.1"/>
    <property type="molecule type" value="Genomic_DNA"/>
</dbReference>
<organism evidence="3 4">
    <name type="scientific">Candidatus Brachybacterium intestinipullorum</name>
    <dbReference type="NCBI Taxonomy" id="2838512"/>
    <lineage>
        <taxon>Bacteria</taxon>
        <taxon>Bacillati</taxon>
        <taxon>Actinomycetota</taxon>
        <taxon>Actinomycetes</taxon>
        <taxon>Micrococcales</taxon>
        <taxon>Dermabacteraceae</taxon>
        <taxon>Brachybacterium</taxon>
    </lineage>
</organism>
<dbReference type="InterPro" id="IPR036390">
    <property type="entry name" value="WH_DNA-bd_sf"/>
</dbReference>
<proteinExistence type="inferred from homology"/>
<dbReference type="AlphaFoldDB" id="A0A9D2PWJ9"/>
<reference evidence="3" key="1">
    <citation type="journal article" date="2021" name="PeerJ">
        <title>Extensive microbial diversity within the chicken gut microbiome revealed by metagenomics and culture.</title>
        <authorList>
            <person name="Gilroy R."/>
            <person name="Ravi A."/>
            <person name="Getino M."/>
            <person name="Pursley I."/>
            <person name="Horton D.L."/>
            <person name="Alikhan N.F."/>
            <person name="Baker D."/>
            <person name="Gharbi K."/>
            <person name="Hall N."/>
            <person name="Watson M."/>
            <person name="Adriaenssens E.M."/>
            <person name="Foster-Nyarko E."/>
            <person name="Jarju S."/>
            <person name="Secka A."/>
            <person name="Antonio M."/>
            <person name="Oren A."/>
            <person name="Chaudhuri R.R."/>
            <person name="La Ragione R."/>
            <person name="Hildebrand F."/>
            <person name="Pallen M.J."/>
        </authorList>
    </citation>
    <scope>NUCLEOTIDE SEQUENCE</scope>
    <source>
        <strain evidence="3">CHK130-7132</strain>
    </source>
</reference>
<dbReference type="SUPFAM" id="SSF53067">
    <property type="entry name" value="Actin-like ATPase domain"/>
    <property type="match status" value="1"/>
</dbReference>
<dbReference type="Proteomes" id="UP000823854">
    <property type="component" value="Unassembled WGS sequence"/>
</dbReference>
<sequence>MQGDQHEAADQGTSSRPAPAPPVPDLGGDSARAVYRDLLRFGPRSRRDLTERLGLSAPTVTRVTRELLEAGHLHPLETVALAKGRPQQPLDIEENHGPRFVGVKVTADEVHAVVTTARGNALEELVMPLPGTAAGTVVDSVVEPVLALAEAHPRVAGVGVSIGGNVADRRRVDSSWILGWDRPVELAARLEERLRLPVTVDNDIAAMVHGLNWFGIGRAYRTFAVLTLGVGVAIGTVVEGRLLQGRSHLAGLTGRLPVDARDDGAPVPFWQAARTAAVESAAREAGVLGAGEGVERLRTLLADDDPGAREVCAELARTLARAAAAVVAVADPEAIVLGGEIIDLVLAADGEFEGTLRASLPGVQQDLVIRELGGDFDQWARGAAVIAIQEFVGGEV</sequence>
<comment type="similarity">
    <text evidence="1">Belongs to the ROK (NagC/XylR) family.</text>
</comment>
<accession>A0A9D2PWJ9</accession>
<dbReference type="Gene3D" id="3.30.420.40">
    <property type="match status" value="2"/>
</dbReference>
<name>A0A9D2PWJ9_9MICO</name>
<gene>
    <name evidence="3" type="ORF">H9932_02265</name>
</gene>
<dbReference type="InterPro" id="IPR036388">
    <property type="entry name" value="WH-like_DNA-bd_sf"/>
</dbReference>
<dbReference type="Gene3D" id="1.10.10.10">
    <property type="entry name" value="Winged helix-like DNA-binding domain superfamily/Winged helix DNA-binding domain"/>
    <property type="match status" value="1"/>
</dbReference>
<evidence type="ECO:0000313" key="3">
    <source>
        <dbReference type="EMBL" id="HJC68489.1"/>
    </source>
</evidence>
<feature type="region of interest" description="Disordered" evidence="2">
    <location>
        <begin position="1"/>
        <end position="29"/>
    </location>
</feature>
<reference evidence="3" key="2">
    <citation type="submission" date="2021-04" db="EMBL/GenBank/DDBJ databases">
        <authorList>
            <person name="Gilroy R."/>
        </authorList>
    </citation>
    <scope>NUCLEOTIDE SEQUENCE</scope>
    <source>
        <strain evidence="3">CHK130-7132</strain>
    </source>
</reference>
<dbReference type="InterPro" id="IPR043129">
    <property type="entry name" value="ATPase_NBD"/>
</dbReference>
<dbReference type="InterPro" id="IPR000600">
    <property type="entry name" value="ROK"/>
</dbReference>
<dbReference type="Pfam" id="PF00480">
    <property type="entry name" value="ROK"/>
    <property type="match status" value="1"/>
</dbReference>